<feature type="transmembrane region" description="Helical" evidence="6">
    <location>
        <begin position="35"/>
        <end position="60"/>
    </location>
</feature>
<evidence type="ECO:0000256" key="6">
    <source>
        <dbReference type="SAM" id="Phobius"/>
    </source>
</evidence>
<evidence type="ECO:0000256" key="4">
    <source>
        <dbReference type="ARBA" id="ARBA00022989"/>
    </source>
</evidence>
<comment type="caution">
    <text evidence="8">The sequence shown here is derived from an EMBL/GenBank/DDBJ whole genome shotgun (WGS) entry which is preliminary data.</text>
</comment>
<dbReference type="OrthoDB" id="8760062at2"/>
<evidence type="ECO:0000256" key="3">
    <source>
        <dbReference type="ARBA" id="ARBA00022692"/>
    </source>
</evidence>
<evidence type="ECO:0000256" key="2">
    <source>
        <dbReference type="ARBA" id="ARBA00022475"/>
    </source>
</evidence>
<dbReference type="GO" id="GO:0044781">
    <property type="term" value="P:bacterial-type flagellum organization"/>
    <property type="evidence" value="ECO:0007669"/>
    <property type="project" value="InterPro"/>
</dbReference>
<feature type="signal peptide" evidence="7">
    <location>
        <begin position="1"/>
        <end position="19"/>
    </location>
</feature>
<keyword evidence="7" id="KW-0732">Signal</keyword>
<dbReference type="InterPro" id="IPR022781">
    <property type="entry name" value="Flagellar_biosynth_FliO"/>
</dbReference>
<dbReference type="Proteomes" id="UP000475582">
    <property type="component" value="Unassembled WGS sequence"/>
</dbReference>
<evidence type="ECO:0000313" key="8">
    <source>
        <dbReference type="EMBL" id="MTV41465.1"/>
    </source>
</evidence>
<keyword evidence="2" id="KW-1003">Cell membrane</keyword>
<organism evidence="8 9">
    <name type="scientific">Duganella radicis</name>
    <dbReference type="NCBI Taxonomy" id="551988"/>
    <lineage>
        <taxon>Bacteria</taxon>
        <taxon>Pseudomonadati</taxon>
        <taxon>Pseudomonadota</taxon>
        <taxon>Betaproteobacteria</taxon>
        <taxon>Burkholderiales</taxon>
        <taxon>Oxalobacteraceae</taxon>
        <taxon>Telluria group</taxon>
        <taxon>Duganella</taxon>
    </lineage>
</organism>
<reference evidence="8 9" key="1">
    <citation type="submission" date="2019-11" db="EMBL/GenBank/DDBJ databases">
        <title>Type strains purchased from KCTC, JCM and DSMZ.</title>
        <authorList>
            <person name="Lu H."/>
        </authorList>
    </citation>
    <scope>NUCLEOTIDE SEQUENCE [LARGE SCALE GENOMIC DNA]</scope>
    <source>
        <strain evidence="8 9">KCTC 22382</strain>
    </source>
</reference>
<name>A0A6L6PTB3_9BURK</name>
<evidence type="ECO:0000313" key="9">
    <source>
        <dbReference type="Proteomes" id="UP000475582"/>
    </source>
</evidence>
<dbReference type="GO" id="GO:0016020">
    <property type="term" value="C:membrane"/>
    <property type="evidence" value="ECO:0007669"/>
    <property type="project" value="InterPro"/>
</dbReference>
<gene>
    <name evidence="8" type="ORF">GM676_28325</name>
</gene>
<dbReference type="EMBL" id="WNKY01000057">
    <property type="protein sequence ID" value="MTV41465.1"/>
    <property type="molecule type" value="Genomic_DNA"/>
</dbReference>
<dbReference type="Pfam" id="PF04347">
    <property type="entry name" value="FliO"/>
    <property type="match status" value="1"/>
</dbReference>
<dbReference type="AlphaFoldDB" id="A0A6L6PTB3"/>
<keyword evidence="5 6" id="KW-0472">Membrane</keyword>
<keyword evidence="9" id="KW-1185">Reference proteome</keyword>
<proteinExistence type="predicted"/>
<accession>A0A6L6PTB3</accession>
<protein>
    <recommendedName>
        <fullName evidence="10">Flagellar biosynthetic protein FliO</fullName>
    </recommendedName>
</protein>
<keyword evidence="3 6" id="KW-0812">Transmembrane</keyword>
<evidence type="ECO:0000256" key="1">
    <source>
        <dbReference type="ARBA" id="ARBA00004236"/>
    </source>
</evidence>
<keyword evidence="4 6" id="KW-1133">Transmembrane helix</keyword>
<evidence type="ECO:0008006" key="10">
    <source>
        <dbReference type="Google" id="ProtNLM"/>
    </source>
</evidence>
<evidence type="ECO:0000256" key="7">
    <source>
        <dbReference type="SAM" id="SignalP"/>
    </source>
</evidence>
<feature type="chain" id="PRO_5026731898" description="Flagellar biosynthetic protein FliO" evidence="7">
    <location>
        <begin position="20"/>
        <end position="130"/>
    </location>
</feature>
<evidence type="ECO:0000256" key="5">
    <source>
        <dbReference type="ARBA" id="ARBA00023136"/>
    </source>
</evidence>
<sequence length="130" mass="13305">MKHWLLGALLMSASQAARAEGPAAPIPYKQDAAVAAAALPGGALGVLILSGLAIVVVYVLRKRLNLQAPGKGGARHLRVLETQRLGPRTLLSVVEFAGSRYLIAQSEQGVTCLASAPDAAQPFPAGEGAA</sequence>
<comment type="subcellular location">
    <subcellularLocation>
        <location evidence="1">Cell membrane</location>
    </subcellularLocation>
</comment>
<dbReference type="RefSeq" id="WP_155467654.1">
    <property type="nucleotide sequence ID" value="NZ_WNKY01000057.1"/>
</dbReference>